<organism evidence="2 4">
    <name type="scientific">Aliivibrio finisterrensis</name>
    <dbReference type="NCBI Taxonomy" id="511998"/>
    <lineage>
        <taxon>Bacteria</taxon>
        <taxon>Pseudomonadati</taxon>
        <taxon>Pseudomonadota</taxon>
        <taxon>Gammaproteobacteria</taxon>
        <taxon>Vibrionales</taxon>
        <taxon>Vibrionaceae</taxon>
        <taxon>Aliivibrio</taxon>
    </lineage>
</organism>
<gene>
    <name evidence="3" type="ORF">ERW53_19485</name>
    <name evidence="2" type="ORF">ERW57_01035</name>
</gene>
<dbReference type="SUPFAM" id="SSF52172">
    <property type="entry name" value="CheY-like"/>
    <property type="match status" value="1"/>
</dbReference>
<dbReference type="EMBL" id="SEZK01000001">
    <property type="protein sequence ID" value="RYU54860.1"/>
    <property type="molecule type" value="Genomic_DNA"/>
</dbReference>
<name>A0A4Q5L0E8_9GAMM</name>
<accession>A0A4Q5L0E8</accession>
<dbReference type="Gene3D" id="3.40.50.2300">
    <property type="match status" value="1"/>
</dbReference>
<evidence type="ECO:0000256" key="1">
    <source>
        <dbReference type="SAM" id="Coils"/>
    </source>
</evidence>
<keyword evidence="1" id="KW-0175">Coiled coil</keyword>
<reference evidence="4 5" key="1">
    <citation type="submission" date="2019-02" db="EMBL/GenBank/DDBJ databases">
        <title>Genome sequences of Aliivibrio finisterrensis strains from farmed Atlantic salmon.</title>
        <authorList>
            <person name="Bowman J.P."/>
        </authorList>
    </citation>
    <scope>NUCLEOTIDE SEQUENCE [LARGE SCALE GENOMIC DNA]</scope>
    <source>
        <strain evidence="3 5">A21</strain>
        <strain evidence="2 4">A46</strain>
    </source>
</reference>
<dbReference type="RefSeq" id="WP_130046729.1">
    <property type="nucleotide sequence ID" value="NZ_SEZK01000001.1"/>
</dbReference>
<dbReference type="EMBL" id="SEZN01000057">
    <property type="protein sequence ID" value="RYU60200.1"/>
    <property type="molecule type" value="Genomic_DNA"/>
</dbReference>
<dbReference type="InterPro" id="IPR011006">
    <property type="entry name" value="CheY-like_superfamily"/>
</dbReference>
<dbReference type="AlphaFoldDB" id="A0A4Q5L0E8"/>
<feature type="coiled-coil region" evidence="1">
    <location>
        <begin position="251"/>
        <end position="296"/>
    </location>
</feature>
<protein>
    <submittedName>
        <fullName evidence="2">Response regulator</fullName>
    </submittedName>
</protein>
<sequence>MMVNLLVVEDKDEHIKEWETVLTRHNAVSTAKNDGSIRFHMEIAKNKDEALRKLHTYNFSVAIIDIRLKREGEDEDYNNTDGVDVLKEIMSTVSCYSVIYTGQSKDAEATIENSHQEYIKIVDRDTSKTNLIKSLVEDNKEIILSINDLKYKFSKSMSSLFYKSIWPRWNYWEESEGKKEALNRHMASHLHASFLNETIAVHPEEYYFIPPLAEDLDTGHITLKDNKHYILITPRCEIAQKKNNTFQFIELKDISSDLKKIEKKDTNLNEELDSLMAKKDDELPDKQEKIEAKKRNVVNNMNKKRNLLSHGGNKASLHFIPEIRQSKKSSFGPFHAQFDHMVTINKSDLQSLESFKSGVYACLSNEFVPTLIERLGNYFSRIGSPDYSHPE</sequence>
<keyword evidence="5" id="KW-1185">Reference proteome</keyword>
<evidence type="ECO:0000313" key="5">
    <source>
        <dbReference type="Proteomes" id="UP000294166"/>
    </source>
</evidence>
<evidence type="ECO:0000313" key="3">
    <source>
        <dbReference type="EMBL" id="RYU60200.1"/>
    </source>
</evidence>
<evidence type="ECO:0000313" key="2">
    <source>
        <dbReference type="EMBL" id="RYU54860.1"/>
    </source>
</evidence>
<evidence type="ECO:0000313" key="4">
    <source>
        <dbReference type="Proteomes" id="UP000294063"/>
    </source>
</evidence>
<dbReference type="Proteomes" id="UP000294063">
    <property type="component" value="Unassembled WGS sequence"/>
</dbReference>
<comment type="caution">
    <text evidence="2">The sequence shown here is derived from an EMBL/GenBank/DDBJ whole genome shotgun (WGS) entry which is preliminary data.</text>
</comment>
<dbReference type="Proteomes" id="UP000294166">
    <property type="component" value="Unassembled WGS sequence"/>
</dbReference>
<proteinExistence type="predicted"/>